<organism evidence="1 2">
    <name type="scientific">Sodalis ligni</name>
    <dbReference type="NCBI Taxonomy" id="2697027"/>
    <lineage>
        <taxon>Bacteria</taxon>
        <taxon>Pseudomonadati</taxon>
        <taxon>Pseudomonadota</taxon>
        <taxon>Gammaproteobacteria</taxon>
        <taxon>Enterobacterales</taxon>
        <taxon>Bruguierivoracaceae</taxon>
        <taxon>Sodalis</taxon>
    </lineage>
</organism>
<keyword evidence="2" id="KW-1185">Reference proteome</keyword>
<name>A0A4R1N5W9_9GAMM</name>
<evidence type="ECO:0000313" key="1">
    <source>
        <dbReference type="EMBL" id="TCL02594.1"/>
    </source>
</evidence>
<reference evidence="1 2" key="1">
    <citation type="submission" date="2019-02" db="EMBL/GenBank/DDBJ databases">
        <title>Investigation of anaerobic lignin degradation for improved lignocellulosic biofuels.</title>
        <authorList>
            <person name="Deangelis K."/>
        </authorList>
    </citation>
    <scope>NUCLEOTIDE SEQUENCE [LARGE SCALE GENOMIC DNA]</scope>
    <source>
        <strain evidence="1 2">159R</strain>
    </source>
</reference>
<dbReference type="Pfam" id="PF10139">
    <property type="entry name" value="Virul_Fac"/>
    <property type="match status" value="2"/>
</dbReference>
<dbReference type="InterPro" id="IPR017030">
    <property type="entry name" value="Vir_effector_SfrC"/>
</dbReference>
<protein>
    <recommendedName>
        <fullName evidence="3">Virulence factor</fullName>
    </recommendedName>
</protein>
<evidence type="ECO:0008006" key="3">
    <source>
        <dbReference type="Google" id="ProtNLM"/>
    </source>
</evidence>
<accession>A0A4R1N5W9</accession>
<evidence type="ECO:0000313" key="2">
    <source>
        <dbReference type="Proteomes" id="UP000294555"/>
    </source>
</evidence>
<proteinExistence type="predicted"/>
<dbReference type="RefSeq" id="WP_132921534.1">
    <property type="nucleotide sequence ID" value="NZ_SJOI01000001.1"/>
</dbReference>
<dbReference type="AlphaFoldDB" id="A0A4R1N5W9"/>
<sequence>MNPSLLHVLPDPIDTTLQSIDGLCDWLQQARRNAPRLDMEADRLLIQLRRAHNQAEGWRDGYSHRPAIGFFGRSQAGKTLLISALAAGGKHRLETTLAGETLDFAAHINPDHQSAGPAIRFSRQPAPRDEAFPVQLQLLDEVDILKILTLAFLLDPRPGLSRPVPEDGEIADRLQVLSLHRQAEPAAAISGDGVIALWDFLSRHDRRRQQRLASRFWPAAVELCPYLAVDDRARLFSVLWDDIPELTEAYRRLAHALAPLAGAVRVLAPRSVLVDDTRLPADALLDAMAFTGLGTPEDAAIPVRPVSGSGAAKPVELSLAELSFLTAELLIPLQASPREGVFDEVDMVDFPGYGGSLDAGTARDRLLPPGTLLAPFADAIVRAKSLCLLERYADRQQNHLLLVCTAAGDRRDAKIVGRTLEYWVKQTQGENARLRGRHKPGLVWALSEFDQRVTQGQNCDEAVQRYVGNPGDSWGTVLAMDERGIKRMAAHLAAELNRDIRQERIAEGLRELQRDLRHNLLAGWYRPEGAEHPADKERVADMLLKTLQTRAGMHGELLKQLLPPRQALYRFYLQQSRQRDNVTQSTHGEINASADSAAPYSIGFEIDLFSEGPVADAGASVAGDALTGYPAAAASEEREYARGVYRYWVNHLRGLSENNRLTSLLGVDKVTLERLVEEFIIASVRLDIPGLLYARLNEADSADLPPESRADRQVTKALTVLGDFVAWLGFPQTDEALRPESRVNRGHKIFARPEKQAVSWDASRRLTKLAPTPANITAFYIYDWLVGLKEMIIQNAGFSSGDELTAEQRTQLARILDGMAG</sequence>
<dbReference type="Proteomes" id="UP000294555">
    <property type="component" value="Unassembled WGS sequence"/>
</dbReference>
<gene>
    <name evidence="1" type="ORF">EZJ58_0618</name>
</gene>
<comment type="caution">
    <text evidence="1">The sequence shown here is derived from an EMBL/GenBank/DDBJ whole genome shotgun (WGS) entry which is preliminary data.</text>
</comment>
<dbReference type="PIRSF" id="PIRSF034586">
    <property type="entry name" value="Vir_effector_SfrC"/>
    <property type="match status" value="1"/>
</dbReference>
<dbReference type="OrthoDB" id="1060501at2"/>
<dbReference type="EMBL" id="SJOI01000001">
    <property type="protein sequence ID" value="TCL02594.1"/>
    <property type="molecule type" value="Genomic_DNA"/>
</dbReference>